<comment type="caution">
    <text evidence="1">The sequence shown here is derived from an EMBL/GenBank/DDBJ whole genome shotgun (WGS) entry which is preliminary data.</text>
</comment>
<reference evidence="1 2" key="1">
    <citation type="submission" date="2024-09" db="EMBL/GenBank/DDBJ databases">
        <authorList>
            <person name="D'Angelo T."/>
        </authorList>
    </citation>
    <scope>NUCLEOTIDE SEQUENCE [LARGE SCALE GENOMIC DNA]</scope>
    <source>
        <strain evidence="1">SAG AM-311-F02</strain>
    </source>
</reference>
<proteinExistence type="predicted"/>
<gene>
    <name evidence="1" type="ORF">ACFL2Z_02735</name>
</gene>
<accession>A0ABV6YP15</accession>
<dbReference type="EMBL" id="JBHPEI010000032">
    <property type="protein sequence ID" value="MFC1799808.1"/>
    <property type="molecule type" value="Genomic_DNA"/>
</dbReference>
<organism evidence="1 2">
    <name type="scientific">Eiseniibacteriota bacterium</name>
    <dbReference type="NCBI Taxonomy" id="2212470"/>
    <lineage>
        <taxon>Bacteria</taxon>
        <taxon>Candidatus Eiseniibacteriota</taxon>
    </lineage>
</organism>
<protein>
    <recommendedName>
        <fullName evidence="3">Fibronectin type-III domain-containing protein</fullName>
    </recommendedName>
</protein>
<keyword evidence="2" id="KW-1185">Reference proteome</keyword>
<dbReference type="Proteomes" id="UP001594288">
    <property type="component" value="Unassembled WGS sequence"/>
</dbReference>
<evidence type="ECO:0000313" key="2">
    <source>
        <dbReference type="Proteomes" id="UP001594288"/>
    </source>
</evidence>
<evidence type="ECO:0000313" key="1">
    <source>
        <dbReference type="EMBL" id="MFC1799808.1"/>
    </source>
</evidence>
<sequence>MMKIRSGKQGFKLLAGIFIFIALILSASAAMAVWLVEERLTSDPSPSITSPNNAWCVTFDAAENISVVWTDYRDGPAGIYHKACDGPAWSSDTLISLPAAGAKTGTLNVRRGVMDDVSPPLLGSGADCVLGSYYMLDACGFATVVEGIGENETFGVCFSMSEPNEFHAPCDTLACLRLDIVELVFYDVLGPPADQSMNLKVYAADADGNPTGGLLGNRDFEPAYVDTASFTSVEIDFTNGGMEPGLDLSGCSGCFVALLTWRNSTGHPCLALDNISSCVAECGTSPECCEMGISPYIYPRPRTHTYYYGSEGAWAKQDSICDPAGCGTYGCLEAIWDCGFCTSGTATEPTTWGAIKATYR</sequence>
<name>A0ABV6YP15_UNCEI</name>
<evidence type="ECO:0008006" key="3">
    <source>
        <dbReference type="Google" id="ProtNLM"/>
    </source>
</evidence>